<proteinExistence type="predicted"/>
<dbReference type="Proteomes" id="UP001595648">
    <property type="component" value="Unassembled WGS sequence"/>
</dbReference>
<protein>
    <submittedName>
        <fullName evidence="1">Uncharacterized protein</fullName>
    </submittedName>
</protein>
<gene>
    <name evidence="1" type="ORF">ACFOJ9_01095</name>
</gene>
<sequence>MSEQRKVEAGRRGCHCLTQIDGINTFAELLDEVFKYAMHLRFA</sequence>
<organism evidence="1 2">
    <name type="scientific">Mesorhizobium cantuariense</name>
    <dbReference type="NCBI Taxonomy" id="1300275"/>
    <lineage>
        <taxon>Bacteria</taxon>
        <taxon>Pseudomonadati</taxon>
        <taxon>Pseudomonadota</taxon>
        <taxon>Alphaproteobacteria</taxon>
        <taxon>Hyphomicrobiales</taxon>
        <taxon>Phyllobacteriaceae</taxon>
        <taxon>Mesorhizobium</taxon>
    </lineage>
</organism>
<keyword evidence="2" id="KW-1185">Reference proteome</keyword>
<name>A0ABV7MFF7_9HYPH</name>
<comment type="caution">
    <text evidence="1">The sequence shown here is derived from an EMBL/GenBank/DDBJ whole genome shotgun (WGS) entry which is preliminary data.</text>
</comment>
<dbReference type="EMBL" id="JBHRVD010000001">
    <property type="protein sequence ID" value="MFC3320480.1"/>
    <property type="molecule type" value="Genomic_DNA"/>
</dbReference>
<evidence type="ECO:0000313" key="2">
    <source>
        <dbReference type="Proteomes" id="UP001595648"/>
    </source>
</evidence>
<accession>A0ABV7MFF7</accession>
<reference evidence="2" key="1">
    <citation type="journal article" date="2019" name="Int. J. Syst. Evol. Microbiol.">
        <title>The Global Catalogue of Microorganisms (GCM) 10K type strain sequencing project: providing services to taxonomists for standard genome sequencing and annotation.</title>
        <authorList>
            <consortium name="The Broad Institute Genomics Platform"/>
            <consortium name="The Broad Institute Genome Sequencing Center for Infectious Disease"/>
            <person name="Wu L."/>
            <person name="Ma J."/>
        </authorList>
    </citation>
    <scope>NUCLEOTIDE SEQUENCE [LARGE SCALE GENOMIC DNA]</scope>
    <source>
        <strain evidence="2">ICMP 19515</strain>
    </source>
</reference>
<evidence type="ECO:0000313" key="1">
    <source>
        <dbReference type="EMBL" id="MFC3320480.1"/>
    </source>
</evidence>
<dbReference type="RefSeq" id="WP_378976506.1">
    <property type="nucleotide sequence ID" value="NZ_JBHRVD010000001.1"/>
</dbReference>